<dbReference type="PANTHER" id="PTHR38133">
    <property type="entry name" value="SLR1429 PROTEIN"/>
    <property type="match status" value="1"/>
</dbReference>
<keyword evidence="1" id="KW-0479">Metal-binding</keyword>
<organism evidence="3 4">
    <name type="scientific">Gordonia phthalatica</name>
    <dbReference type="NCBI Taxonomy" id="1136941"/>
    <lineage>
        <taxon>Bacteria</taxon>
        <taxon>Bacillati</taxon>
        <taxon>Actinomycetota</taxon>
        <taxon>Actinomycetes</taxon>
        <taxon>Mycobacteriales</taxon>
        <taxon>Gordoniaceae</taxon>
        <taxon>Gordonia</taxon>
    </lineage>
</organism>
<dbReference type="Proteomes" id="UP000063789">
    <property type="component" value="Chromosome"/>
</dbReference>
<feature type="domain" description="SWIM-type" evidence="2">
    <location>
        <begin position="112"/>
        <end position="147"/>
    </location>
</feature>
<gene>
    <name evidence="3" type="ORF">ACH46_05475</name>
</gene>
<sequence>MSPARLRRTKTAVRAYGITGWSRAFVGVVEAGADHRRITGARRYFRDRHVDGLQIAHGFVTASVRGSQLDPFEVRLEMRTVDPATVIDLLRRTGDADTLLELARGEQPPALGNLIAPTEPADVVSDCTCPDDAPRCTHVLATAFEVAAEIDRRPATLLTVMGTDLPELLAVAQDDEPGPTAVESDPLTVDDPFGDHLLPPPTPSFPVVDALTELDPAVLRQALRATGIPTTEIAEAFDDLATFYDILMRRR</sequence>
<dbReference type="RefSeq" id="WP_062392027.1">
    <property type="nucleotide sequence ID" value="NZ_CP011853.1"/>
</dbReference>
<evidence type="ECO:0000313" key="3">
    <source>
        <dbReference type="EMBL" id="ALG84059.1"/>
    </source>
</evidence>
<accession>A0A0N9N9U7</accession>
<dbReference type="AlphaFoldDB" id="A0A0N9N9U7"/>
<dbReference type="InterPro" id="IPR007527">
    <property type="entry name" value="Znf_SWIM"/>
</dbReference>
<keyword evidence="1" id="KW-0862">Zinc</keyword>
<dbReference type="GO" id="GO:0008270">
    <property type="term" value="F:zinc ion binding"/>
    <property type="evidence" value="ECO:0007669"/>
    <property type="project" value="UniProtKB-KW"/>
</dbReference>
<dbReference type="PANTHER" id="PTHR38133:SF1">
    <property type="entry name" value="SLR1429 PROTEIN"/>
    <property type="match status" value="1"/>
</dbReference>
<protein>
    <recommendedName>
        <fullName evidence="2">SWIM-type domain-containing protein</fullName>
    </recommendedName>
</protein>
<dbReference type="KEGG" id="goq:ACH46_05475"/>
<name>A0A0N9N9U7_9ACTN</name>
<reference evidence="3 4" key="2">
    <citation type="journal article" date="2017" name="Int. J. Syst. Evol. Microbiol.">
        <title>Gordonia phthalatica sp. nov., a di-n-butyl phthalate-degrading bacterium isolated from activated sludge.</title>
        <authorList>
            <person name="Jin D."/>
            <person name="Kong X."/>
            <person name="Jia M."/>
            <person name="Yu X."/>
            <person name="Wang X."/>
            <person name="Zhuang X."/>
            <person name="Deng Y."/>
            <person name="Bai Z."/>
        </authorList>
    </citation>
    <scope>NUCLEOTIDE SEQUENCE [LARGE SCALE GENOMIC DNA]</scope>
    <source>
        <strain evidence="3 4">QH-11</strain>
    </source>
</reference>
<evidence type="ECO:0000313" key="4">
    <source>
        <dbReference type="Proteomes" id="UP000063789"/>
    </source>
</evidence>
<evidence type="ECO:0000256" key="1">
    <source>
        <dbReference type="PROSITE-ProRule" id="PRU00325"/>
    </source>
</evidence>
<dbReference type="PROSITE" id="PS50966">
    <property type="entry name" value="ZF_SWIM"/>
    <property type="match status" value="1"/>
</dbReference>
<dbReference type="EMBL" id="CP011853">
    <property type="protein sequence ID" value="ALG84059.1"/>
    <property type="molecule type" value="Genomic_DNA"/>
</dbReference>
<evidence type="ECO:0000259" key="2">
    <source>
        <dbReference type="PROSITE" id="PS50966"/>
    </source>
</evidence>
<keyword evidence="4" id="KW-1185">Reference proteome</keyword>
<reference evidence="4" key="1">
    <citation type="submission" date="2015-06" db="EMBL/GenBank/DDBJ databases">
        <title>Complete genome sequence and metabolic analysis of phthalate degradation pathway in Gordonia sp. QH-11.</title>
        <authorList>
            <person name="Jin D."/>
            <person name="Kong X."/>
            <person name="Bai Z."/>
        </authorList>
    </citation>
    <scope>NUCLEOTIDE SEQUENCE [LARGE SCALE GENOMIC DNA]</scope>
    <source>
        <strain evidence="4">QH-11</strain>
    </source>
</reference>
<proteinExistence type="predicted"/>
<dbReference type="PATRIC" id="fig|1136941.3.peg.1121"/>
<keyword evidence="1" id="KW-0863">Zinc-finger</keyword>
<dbReference type="OrthoDB" id="188274at2"/>
<dbReference type="STRING" id="1136941.ACH46_05475"/>